<gene>
    <name evidence="2" type="ORF">SAMN04488530_102191</name>
</gene>
<dbReference type="STRING" id="1121321.SAMN04488530_102191"/>
<dbReference type="GO" id="GO:0019450">
    <property type="term" value="P:L-cysteine catabolic process to pyruvate"/>
    <property type="evidence" value="ECO:0007669"/>
    <property type="project" value="TreeGrafter"/>
</dbReference>
<organism evidence="2 3">
    <name type="scientific">Asaccharospora irregularis DSM 2635</name>
    <dbReference type="NCBI Taxonomy" id="1121321"/>
    <lineage>
        <taxon>Bacteria</taxon>
        <taxon>Bacillati</taxon>
        <taxon>Bacillota</taxon>
        <taxon>Clostridia</taxon>
        <taxon>Peptostreptococcales</taxon>
        <taxon>Peptostreptococcaceae</taxon>
        <taxon>Asaccharospora</taxon>
    </lineage>
</organism>
<feature type="domain" description="Serine dehydratase-like alpha subunit" evidence="1">
    <location>
        <begin position="105"/>
        <end position="364"/>
    </location>
</feature>
<dbReference type="InterPro" id="IPR021144">
    <property type="entry name" value="UPF0597"/>
</dbReference>
<dbReference type="InterPro" id="IPR005130">
    <property type="entry name" value="Ser_deHydtase-like_asu"/>
</dbReference>
<dbReference type="GO" id="GO:0080146">
    <property type="term" value="F:L-cysteine desulfhydrase activity"/>
    <property type="evidence" value="ECO:0007669"/>
    <property type="project" value="TreeGrafter"/>
</dbReference>
<proteinExistence type="predicted"/>
<dbReference type="EMBL" id="FQWX01000002">
    <property type="protein sequence ID" value="SHG49867.1"/>
    <property type="molecule type" value="Genomic_DNA"/>
</dbReference>
<reference evidence="3" key="1">
    <citation type="submission" date="2016-11" db="EMBL/GenBank/DDBJ databases">
        <authorList>
            <person name="Varghese N."/>
            <person name="Submissions S."/>
        </authorList>
    </citation>
    <scope>NUCLEOTIDE SEQUENCE [LARGE SCALE GENOMIC DNA]</scope>
    <source>
        <strain evidence="3">DSM 2635</strain>
    </source>
</reference>
<evidence type="ECO:0000313" key="3">
    <source>
        <dbReference type="Proteomes" id="UP000243255"/>
    </source>
</evidence>
<evidence type="ECO:0000313" key="2">
    <source>
        <dbReference type="EMBL" id="SHG49867.1"/>
    </source>
</evidence>
<dbReference type="PANTHER" id="PTHR30501:SF2">
    <property type="entry name" value="UPF0597 PROTEIN YHAM"/>
    <property type="match status" value="1"/>
</dbReference>
<dbReference type="Pfam" id="PF03313">
    <property type="entry name" value="SDH_alpha"/>
    <property type="match status" value="1"/>
</dbReference>
<dbReference type="PANTHER" id="PTHR30501">
    <property type="entry name" value="UPF0597 PROTEIN YHAM"/>
    <property type="match status" value="1"/>
</dbReference>
<accession>A0A1M5KAR9</accession>
<dbReference type="Proteomes" id="UP000243255">
    <property type="component" value="Unassembled WGS sequence"/>
</dbReference>
<keyword evidence="3" id="KW-1185">Reference proteome</keyword>
<dbReference type="AlphaFoldDB" id="A0A1M5KAR9"/>
<evidence type="ECO:0000259" key="1">
    <source>
        <dbReference type="Pfam" id="PF03313"/>
    </source>
</evidence>
<name>A0A1M5KAR9_9FIRM</name>
<sequence length="374" mass="40252">MRRVPGTDKLGLNIAALMGLIGGNSGYGLRVLEVLDEEQVKLAEYYMDKNILKISPVDTEKKVYIEVILKGHTNIVKVIIREKHDKFVYISKNNEVLLNEEAVIQEACLTTEEENLLEKMSIKELIQEVENIESEDIKFLIDGIAMNKKIADYALEKKIGIGVGYGIKQSIEDGLLGDDLINSAMMLTAAADARMSGIKMPVMSSNGSGNHGITAILPIVAYNNKFPQSEEKLAKALAISHLITAYIKNYTGRLSAVCGCGVAASTGASAAITWLMGGSYKQIEGSIENMIANLSGMICDGAKSGCALKLASSASAAVQSSIIAKYNCIVPPLNGIVGNNVEESIRNLGKVSSQGMIITDETIINIMDDMNKVI</sequence>
<protein>
    <submittedName>
        <fullName evidence="2">L-cysteine desulfidase</fullName>
    </submittedName>
</protein>